<reference evidence="2 3" key="1">
    <citation type="journal article" date="2016" name="Nat. Commun.">
        <title>Thousands of microbial genomes shed light on interconnected biogeochemical processes in an aquifer system.</title>
        <authorList>
            <person name="Anantharaman K."/>
            <person name="Brown C.T."/>
            <person name="Hug L.A."/>
            <person name="Sharon I."/>
            <person name="Castelle C.J."/>
            <person name="Probst A.J."/>
            <person name="Thomas B.C."/>
            <person name="Singh A."/>
            <person name="Wilkins M.J."/>
            <person name="Karaoz U."/>
            <person name="Brodie E.L."/>
            <person name="Williams K.H."/>
            <person name="Hubbard S.S."/>
            <person name="Banfield J.F."/>
        </authorList>
    </citation>
    <scope>NUCLEOTIDE SEQUENCE [LARGE SCALE GENOMIC DNA]</scope>
</reference>
<dbReference type="InterPro" id="IPR029063">
    <property type="entry name" value="SAM-dependent_MTases_sf"/>
</dbReference>
<dbReference type="CDD" id="cd02440">
    <property type="entry name" value="AdoMet_MTases"/>
    <property type="match status" value="1"/>
</dbReference>
<proteinExistence type="predicted"/>
<comment type="caution">
    <text evidence="2">The sequence shown here is derived from an EMBL/GenBank/DDBJ whole genome shotgun (WGS) entry which is preliminary data.</text>
</comment>
<dbReference type="InterPro" id="IPR050508">
    <property type="entry name" value="Methyltransf_Superfamily"/>
</dbReference>
<dbReference type="GO" id="GO:0008168">
    <property type="term" value="F:methyltransferase activity"/>
    <property type="evidence" value="ECO:0007669"/>
    <property type="project" value="TreeGrafter"/>
</dbReference>
<evidence type="ECO:0000259" key="1">
    <source>
        <dbReference type="Pfam" id="PF13649"/>
    </source>
</evidence>
<dbReference type="EMBL" id="MELK01000053">
    <property type="protein sequence ID" value="OFW55558.1"/>
    <property type="molecule type" value="Genomic_DNA"/>
</dbReference>
<dbReference type="SUPFAM" id="SSF53335">
    <property type="entry name" value="S-adenosyl-L-methionine-dependent methyltransferases"/>
    <property type="match status" value="1"/>
</dbReference>
<accession>A0A1F2WFC5</accession>
<feature type="domain" description="Methyltransferase" evidence="1">
    <location>
        <begin position="39"/>
        <end position="134"/>
    </location>
</feature>
<organism evidence="2 3">
    <name type="scientific">Candidatus Solincola sediminis</name>
    <dbReference type="NCBI Taxonomy" id="1797199"/>
    <lineage>
        <taxon>Bacteria</taxon>
        <taxon>Bacillati</taxon>
        <taxon>Actinomycetota</taxon>
        <taxon>Candidatus Geothermincolia</taxon>
        <taxon>Candidatus Geothermincolales</taxon>
        <taxon>Candidatus Geothermincolaceae</taxon>
        <taxon>Candidatus Solincola</taxon>
    </lineage>
</organism>
<dbReference type="AlphaFoldDB" id="A0A1F2WFC5"/>
<dbReference type="STRING" id="1797197.A2Y75_09615"/>
<dbReference type="Pfam" id="PF13649">
    <property type="entry name" value="Methyltransf_25"/>
    <property type="match status" value="1"/>
</dbReference>
<dbReference type="Proteomes" id="UP000177876">
    <property type="component" value="Unassembled WGS sequence"/>
</dbReference>
<sequence length="240" mass="26488">MADWDNFSTRFDNIFLADPLYLDILEKIVAELDADDKDILDIGCGTGNLIARILEELPGARVAAVDPSQGMRDICSERFEGSDRVSIAAGHALAIPFPDAAFDDVVTSLALHHVHYDLREDCVREIARVLKPGGRFICADTFCGVPGRKEDTARCRDIIEKVVAKALLSLEHGAYEMMLITLAALVPTVTEDGEYWATVPEWLESLSLAGFQEFKVIDLPPLEIAKIICAAKVQEDLRFP</sequence>
<evidence type="ECO:0000313" key="3">
    <source>
        <dbReference type="Proteomes" id="UP000177876"/>
    </source>
</evidence>
<dbReference type="Gene3D" id="3.40.50.150">
    <property type="entry name" value="Vaccinia Virus protein VP39"/>
    <property type="match status" value="1"/>
</dbReference>
<dbReference type="PANTHER" id="PTHR42912">
    <property type="entry name" value="METHYLTRANSFERASE"/>
    <property type="match status" value="1"/>
</dbReference>
<dbReference type="PANTHER" id="PTHR42912:SF93">
    <property type="entry name" value="N6-ADENOSINE-METHYLTRANSFERASE TMT1A"/>
    <property type="match status" value="1"/>
</dbReference>
<dbReference type="InterPro" id="IPR041698">
    <property type="entry name" value="Methyltransf_25"/>
</dbReference>
<name>A0A1F2WFC5_9ACTN</name>
<gene>
    <name evidence="2" type="ORF">A2Y75_09615</name>
</gene>
<protein>
    <recommendedName>
        <fullName evidence="1">Methyltransferase domain-containing protein</fullName>
    </recommendedName>
</protein>
<evidence type="ECO:0000313" key="2">
    <source>
        <dbReference type="EMBL" id="OFW55558.1"/>
    </source>
</evidence>